<feature type="domain" description="N-terminal Ras-GEF" evidence="5">
    <location>
        <begin position="339"/>
        <end position="472"/>
    </location>
</feature>
<name>A0A8H6SHH7_9AGAR</name>
<dbReference type="SUPFAM" id="SSF48366">
    <property type="entry name" value="Ras GEF"/>
    <property type="match status" value="1"/>
</dbReference>
<dbReference type="GO" id="GO:0005886">
    <property type="term" value="C:plasma membrane"/>
    <property type="evidence" value="ECO:0007669"/>
    <property type="project" value="TreeGrafter"/>
</dbReference>
<evidence type="ECO:0000259" key="4">
    <source>
        <dbReference type="PROSITE" id="PS50009"/>
    </source>
</evidence>
<proteinExistence type="predicted"/>
<dbReference type="InterPro" id="IPR000651">
    <property type="entry name" value="Ras-like_Gua-exchang_fac_N"/>
</dbReference>
<dbReference type="Pfam" id="PF00618">
    <property type="entry name" value="RasGEF_N"/>
    <property type="match status" value="1"/>
</dbReference>
<dbReference type="InterPro" id="IPR023578">
    <property type="entry name" value="Ras_GEF_dom_sf"/>
</dbReference>
<dbReference type="Gene3D" id="1.20.870.10">
    <property type="entry name" value="Son of sevenless (SoS) protein Chain: S domain 1"/>
    <property type="match status" value="1"/>
</dbReference>
<dbReference type="EMBL" id="JACAZF010000007">
    <property type="protein sequence ID" value="KAF7298972.1"/>
    <property type="molecule type" value="Genomic_DNA"/>
</dbReference>
<protein>
    <submittedName>
        <fullName evidence="6">Cell division control protein Cdc25</fullName>
    </submittedName>
</protein>
<dbReference type="GO" id="GO:0005085">
    <property type="term" value="F:guanyl-nucleotide exchange factor activity"/>
    <property type="evidence" value="ECO:0007669"/>
    <property type="project" value="UniProtKB-KW"/>
</dbReference>
<dbReference type="InterPro" id="IPR001895">
    <property type="entry name" value="RASGEF_cat_dom"/>
</dbReference>
<dbReference type="GeneID" id="59347634"/>
<dbReference type="GO" id="GO:0051301">
    <property type="term" value="P:cell division"/>
    <property type="evidence" value="ECO:0007669"/>
    <property type="project" value="UniProtKB-KW"/>
</dbReference>
<dbReference type="Pfam" id="PF00617">
    <property type="entry name" value="RasGEF"/>
    <property type="match status" value="1"/>
</dbReference>
<sequence length="831" mass="93892">MSTPTTTTPPNNDTNRLRRLQRKLGLDDNDENESVHSDLAEAPLSPSICNATQSFPPTFDLSPAEELYPSLRTPMRLLRTYSVREEDLEQLGAIVPIFRKMVYSILKTIHNGNFLLKHAMVPMAFDRAVVTRNKKLRDHMARISTAKPLAVGDLSEVVRIAESILDNLFFLHKEAAELEQTMASADGTTPASKPLPELPTTVDEAGNDEGGKETGAKDDEIHKEASEKDESGKDTGGNDASAAEDFPSESEDEDPSPPLIAAAPRKKKFAFVKRLLPIISSSTSDIQSLSATPITDSPQPIEDMSFTFRQSRLFDCTDPEQPAERVSMPMPDVSVRLDRHGHVQAASVPAIILLLTSRQSSDFHQMAQTLFLSFRLFCTPPSLMRFFEERWDDEYPLGTTFTPSQQRVWDQHILHARTSIANLIILWLNNYWRQDNDGCVVERLRPFIKGFSSAGIPEPIAKAARRAFRRAISRDSAGKMSTRLQHARAAAQEYHAPPVVLRQFVPVLTPEEDYIFQIPTLMNPVGQEWFAAQITCLASNYYCEIQPEDILEQWLYPGEVNRDPGDMENFEPLFLHWIAEGILIEEERADRVKYMEFWIDVAMFCVELRNFSAAFAIYGALVFYPIKRLWRTILDISAASKETFRKLSNLFSPEDKFAAYREAIAAYHLPTIPVFLILKEDVLSICDLGGLIIPQPHRVPFINIAAVNELSNIIQFLESCFVPYNIEKDTTFVRLLITRLNEQTSLYPYSDYIERSEELEPAPPDDLRIDNDLLWFQRAEESVDGKLTLYSALETTTTAPAPPIIKRKKSLADSVFTRLGLWSKKTANASP</sequence>
<keyword evidence="6" id="KW-0131">Cell cycle</keyword>
<dbReference type="GO" id="GO:0007265">
    <property type="term" value="P:Ras protein signal transduction"/>
    <property type="evidence" value="ECO:0007669"/>
    <property type="project" value="TreeGrafter"/>
</dbReference>
<feature type="compositionally biased region" description="Acidic residues" evidence="3">
    <location>
        <begin position="246"/>
        <end position="255"/>
    </location>
</feature>
<feature type="domain" description="Ras-GEF" evidence="4">
    <location>
        <begin position="526"/>
        <end position="762"/>
    </location>
</feature>
<dbReference type="OrthoDB" id="546434at2759"/>
<evidence type="ECO:0000256" key="1">
    <source>
        <dbReference type="ARBA" id="ARBA00022658"/>
    </source>
</evidence>
<dbReference type="RefSeq" id="XP_037218360.1">
    <property type="nucleotide sequence ID" value="XM_037365118.1"/>
</dbReference>
<evidence type="ECO:0000256" key="2">
    <source>
        <dbReference type="PROSITE-ProRule" id="PRU00168"/>
    </source>
</evidence>
<dbReference type="Gene3D" id="1.10.840.10">
    <property type="entry name" value="Ras guanine-nucleotide exchange factors catalytic domain"/>
    <property type="match status" value="1"/>
</dbReference>
<dbReference type="PROSITE" id="PS50212">
    <property type="entry name" value="RASGEF_NTER"/>
    <property type="match status" value="1"/>
</dbReference>
<evidence type="ECO:0000313" key="7">
    <source>
        <dbReference type="Proteomes" id="UP000636479"/>
    </source>
</evidence>
<dbReference type="SMART" id="SM00147">
    <property type="entry name" value="RasGEF"/>
    <property type="match status" value="1"/>
</dbReference>
<reference evidence="6" key="1">
    <citation type="submission" date="2020-05" db="EMBL/GenBank/DDBJ databases">
        <title>Mycena genomes resolve the evolution of fungal bioluminescence.</title>
        <authorList>
            <person name="Tsai I.J."/>
        </authorList>
    </citation>
    <scope>NUCLEOTIDE SEQUENCE</scope>
    <source>
        <strain evidence="6">171206Taipei</strain>
    </source>
</reference>
<dbReference type="InterPro" id="IPR036964">
    <property type="entry name" value="RASGEF_cat_dom_sf"/>
</dbReference>
<evidence type="ECO:0000259" key="5">
    <source>
        <dbReference type="PROSITE" id="PS50212"/>
    </source>
</evidence>
<comment type="caution">
    <text evidence="6">The sequence shown here is derived from an EMBL/GenBank/DDBJ whole genome shotgun (WGS) entry which is preliminary data.</text>
</comment>
<keyword evidence="1 2" id="KW-0344">Guanine-nucleotide releasing factor</keyword>
<dbReference type="InterPro" id="IPR008937">
    <property type="entry name" value="Ras-like_GEF"/>
</dbReference>
<feature type="compositionally biased region" description="Basic and acidic residues" evidence="3">
    <location>
        <begin position="209"/>
        <end position="233"/>
    </location>
</feature>
<feature type="region of interest" description="Disordered" evidence="3">
    <location>
        <begin position="183"/>
        <end position="262"/>
    </location>
</feature>
<organism evidence="6 7">
    <name type="scientific">Mycena indigotica</name>
    <dbReference type="NCBI Taxonomy" id="2126181"/>
    <lineage>
        <taxon>Eukaryota</taxon>
        <taxon>Fungi</taxon>
        <taxon>Dikarya</taxon>
        <taxon>Basidiomycota</taxon>
        <taxon>Agaricomycotina</taxon>
        <taxon>Agaricomycetes</taxon>
        <taxon>Agaricomycetidae</taxon>
        <taxon>Agaricales</taxon>
        <taxon>Marasmiineae</taxon>
        <taxon>Mycenaceae</taxon>
        <taxon>Mycena</taxon>
    </lineage>
</organism>
<evidence type="ECO:0000256" key="3">
    <source>
        <dbReference type="SAM" id="MobiDB-lite"/>
    </source>
</evidence>
<keyword evidence="7" id="KW-1185">Reference proteome</keyword>
<dbReference type="PANTHER" id="PTHR23113:SF368">
    <property type="entry name" value="CELL DIVISION CONTROL PROTEIN 25"/>
    <property type="match status" value="1"/>
</dbReference>
<dbReference type="Proteomes" id="UP000636479">
    <property type="component" value="Unassembled WGS sequence"/>
</dbReference>
<evidence type="ECO:0000313" key="6">
    <source>
        <dbReference type="EMBL" id="KAF7298972.1"/>
    </source>
</evidence>
<accession>A0A8H6SHH7</accession>
<dbReference type="PROSITE" id="PS50009">
    <property type="entry name" value="RASGEF_CAT"/>
    <property type="match status" value="1"/>
</dbReference>
<keyword evidence="6" id="KW-0132">Cell division</keyword>
<dbReference type="AlphaFoldDB" id="A0A8H6SHH7"/>
<dbReference type="PANTHER" id="PTHR23113">
    <property type="entry name" value="GUANINE NUCLEOTIDE EXCHANGE FACTOR"/>
    <property type="match status" value="1"/>
</dbReference>
<gene>
    <name evidence="6" type="ORF">MIND_00845400</name>
</gene>